<gene>
    <name evidence="3" type="ORF">BKA16_003687</name>
</gene>
<dbReference type="SUPFAM" id="SSF53474">
    <property type="entry name" value="alpha/beta-Hydrolases"/>
    <property type="match status" value="1"/>
</dbReference>
<dbReference type="InterPro" id="IPR050471">
    <property type="entry name" value="AB_hydrolase"/>
</dbReference>
<dbReference type="PRINTS" id="PR00111">
    <property type="entry name" value="ABHYDROLASE"/>
</dbReference>
<dbReference type="Gene3D" id="3.40.50.1820">
    <property type="entry name" value="alpha/beta hydrolase"/>
    <property type="match status" value="1"/>
</dbReference>
<dbReference type="PRINTS" id="PR00412">
    <property type="entry name" value="EPOXHYDRLASE"/>
</dbReference>
<keyword evidence="1" id="KW-0560">Oxidoreductase</keyword>
<name>A0A840EVX7_9ACTN</name>
<organism evidence="3 4">
    <name type="scientific">Gordonia humi</name>
    <dbReference type="NCBI Taxonomy" id="686429"/>
    <lineage>
        <taxon>Bacteria</taxon>
        <taxon>Bacillati</taxon>
        <taxon>Actinomycetota</taxon>
        <taxon>Actinomycetes</taxon>
        <taxon>Mycobacteriales</taxon>
        <taxon>Gordoniaceae</taxon>
        <taxon>Gordonia</taxon>
    </lineage>
</organism>
<dbReference type="PANTHER" id="PTHR43433:SF5">
    <property type="entry name" value="AB HYDROLASE-1 DOMAIN-CONTAINING PROTEIN"/>
    <property type="match status" value="1"/>
</dbReference>
<evidence type="ECO:0000313" key="3">
    <source>
        <dbReference type="EMBL" id="MBB4137135.1"/>
    </source>
</evidence>
<comment type="caution">
    <text evidence="3">The sequence shown here is derived from an EMBL/GenBank/DDBJ whole genome shotgun (WGS) entry which is preliminary data.</text>
</comment>
<dbReference type="InterPro" id="IPR000639">
    <property type="entry name" value="Epox_hydrolase-like"/>
</dbReference>
<feature type="domain" description="AB hydrolase-1" evidence="2">
    <location>
        <begin position="28"/>
        <end position="262"/>
    </location>
</feature>
<dbReference type="Proteomes" id="UP000551501">
    <property type="component" value="Unassembled WGS sequence"/>
</dbReference>
<dbReference type="GO" id="GO:0004601">
    <property type="term" value="F:peroxidase activity"/>
    <property type="evidence" value="ECO:0007669"/>
    <property type="project" value="UniProtKB-KW"/>
</dbReference>
<protein>
    <submittedName>
        <fullName evidence="3">Pimeloyl-ACP methyl ester carboxylesterase</fullName>
    </submittedName>
</protein>
<proteinExistence type="predicted"/>
<dbReference type="InterPro" id="IPR000073">
    <property type="entry name" value="AB_hydrolase_1"/>
</dbReference>
<evidence type="ECO:0000256" key="1">
    <source>
        <dbReference type="ARBA" id="ARBA00022559"/>
    </source>
</evidence>
<dbReference type="AlphaFoldDB" id="A0A840EVX7"/>
<reference evidence="3 4" key="1">
    <citation type="submission" date="2020-08" db="EMBL/GenBank/DDBJ databases">
        <title>Sequencing the genomes of 1000 actinobacteria strains.</title>
        <authorList>
            <person name="Klenk H.-P."/>
        </authorList>
    </citation>
    <scope>NUCLEOTIDE SEQUENCE [LARGE SCALE GENOMIC DNA]</scope>
    <source>
        <strain evidence="3 4">DSM 45298</strain>
    </source>
</reference>
<dbReference type="Pfam" id="PF00561">
    <property type="entry name" value="Abhydrolase_1"/>
    <property type="match status" value="1"/>
</dbReference>
<dbReference type="RefSeq" id="WP_343067505.1">
    <property type="nucleotide sequence ID" value="NZ_BAABHL010000126.1"/>
</dbReference>
<dbReference type="InterPro" id="IPR029058">
    <property type="entry name" value="AB_hydrolase_fold"/>
</dbReference>
<dbReference type="PANTHER" id="PTHR43433">
    <property type="entry name" value="HYDROLASE, ALPHA/BETA FOLD FAMILY PROTEIN"/>
    <property type="match status" value="1"/>
</dbReference>
<sequence length="278" mass="29348">MTRPGRVAPTVVRNGDVELSCTVVGDGPLVVMVMGTGSPGRVWHAHQQPALVKAGFRVVTFDNRGIAPSSECADGFSMADMVADTAVVVEHFGGPALVVGTSMGARIAQELALSRPELVRAAAMLGTYGRSTPLLTAYNEGERALIDAGQKLPDAFHAAITAHMNLSPTTLADDRSARDWLDIIGFGGQSQSAGVRAQLALPERDENRLASYGGITRPCLVVGFADDRTLPVFLAREVADAIPGAQYEEIADAGHFGYIEQPAAVNTVLLDFLAAHRD</sequence>
<dbReference type="EMBL" id="JACIFP010000001">
    <property type="protein sequence ID" value="MBB4137135.1"/>
    <property type="molecule type" value="Genomic_DNA"/>
</dbReference>
<evidence type="ECO:0000259" key="2">
    <source>
        <dbReference type="Pfam" id="PF00561"/>
    </source>
</evidence>
<evidence type="ECO:0000313" key="4">
    <source>
        <dbReference type="Proteomes" id="UP000551501"/>
    </source>
</evidence>
<keyword evidence="1" id="KW-0575">Peroxidase</keyword>
<accession>A0A840EVX7</accession>
<keyword evidence="4" id="KW-1185">Reference proteome</keyword>